<dbReference type="InterPro" id="IPR036322">
    <property type="entry name" value="WD40_repeat_dom_sf"/>
</dbReference>
<evidence type="ECO:0000313" key="3">
    <source>
        <dbReference type="Proteomes" id="UP001412067"/>
    </source>
</evidence>
<proteinExistence type="predicted"/>
<dbReference type="Proteomes" id="UP001412067">
    <property type="component" value="Unassembled WGS sequence"/>
</dbReference>
<gene>
    <name evidence="2" type="ORF">KSP40_PGU017239</name>
</gene>
<keyword evidence="3" id="KW-1185">Reference proteome</keyword>
<dbReference type="InterPro" id="IPR026059">
    <property type="entry name" value="Rab3GAP2"/>
</dbReference>
<sequence>MARRSHFTDICSVACGELDLLGAGKREGWLSDPSLLAALHPHALALAHSSLSLLIILPIDPSFSLRPTTVRPPLSVEEGHISAIEWLPHADLLALALGTSAGSLLLYSTSGDLIHKQIVHPGRILRLKSREKSAEILQDVIGAAVSSEELCIVFPGAVARFDGSDIQSLFRRWLEDKGSRMWDSRLPSEEDDDIPYGRISLQLWSINKYGNCVDASIVGIMPPPLLELQSSKRYYCAISVGEDAVISAYRLSEDRSRSIVGTILSKVVPATFSTLASVSRMIWRSEQTVAKKSRVALQPFAKASPLTCLKDPPRKGEKMALSPSGTLAAITDSLGRVLLLDTQALVVVRLWKGYREASCLFMEARINKDKASTSSNCGEHKNNDYSLCLAIHAPRKGIIEIWRMRTGPRLLTVSCPKGSIILQPSARSAASSSSSSYNPLKVFLLNGDSAQLSVLSSSIG</sequence>
<organism evidence="2 3">
    <name type="scientific">Platanthera guangdongensis</name>
    <dbReference type="NCBI Taxonomy" id="2320717"/>
    <lineage>
        <taxon>Eukaryota</taxon>
        <taxon>Viridiplantae</taxon>
        <taxon>Streptophyta</taxon>
        <taxon>Embryophyta</taxon>
        <taxon>Tracheophyta</taxon>
        <taxon>Spermatophyta</taxon>
        <taxon>Magnoliopsida</taxon>
        <taxon>Liliopsida</taxon>
        <taxon>Asparagales</taxon>
        <taxon>Orchidaceae</taxon>
        <taxon>Orchidoideae</taxon>
        <taxon>Orchideae</taxon>
        <taxon>Orchidinae</taxon>
        <taxon>Platanthera</taxon>
    </lineage>
</organism>
<accession>A0ABR2MD88</accession>
<dbReference type="InterPro" id="IPR032839">
    <property type="entry name" value="RAB3GAP_N"/>
</dbReference>
<protein>
    <recommendedName>
        <fullName evidence="1">Rab3-GAP regulatory subunit N-terminal domain-containing protein</fullName>
    </recommendedName>
</protein>
<evidence type="ECO:0000259" key="1">
    <source>
        <dbReference type="Pfam" id="PF14655"/>
    </source>
</evidence>
<comment type="caution">
    <text evidence="2">The sequence shown here is derived from an EMBL/GenBank/DDBJ whole genome shotgun (WGS) entry which is preliminary data.</text>
</comment>
<dbReference type="SUPFAM" id="SSF50978">
    <property type="entry name" value="WD40 repeat-like"/>
    <property type="match status" value="1"/>
</dbReference>
<dbReference type="PANTHER" id="PTHR12472">
    <property type="entry name" value="RAB3-GAP REGULATORY DOMAIN"/>
    <property type="match status" value="1"/>
</dbReference>
<reference evidence="2 3" key="1">
    <citation type="journal article" date="2022" name="Nat. Plants">
        <title>Genomes of leafy and leafless Platanthera orchids illuminate the evolution of mycoheterotrophy.</title>
        <authorList>
            <person name="Li M.H."/>
            <person name="Liu K.W."/>
            <person name="Li Z."/>
            <person name="Lu H.C."/>
            <person name="Ye Q.L."/>
            <person name="Zhang D."/>
            <person name="Wang J.Y."/>
            <person name="Li Y.F."/>
            <person name="Zhong Z.M."/>
            <person name="Liu X."/>
            <person name="Yu X."/>
            <person name="Liu D.K."/>
            <person name="Tu X.D."/>
            <person name="Liu B."/>
            <person name="Hao Y."/>
            <person name="Liao X.Y."/>
            <person name="Jiang Y.T."/>
            <person name="Sun W.H."/>
            <person name="Chen J."/>
            <person name="Chen Y.Q."/>
            <person name="Ai Y."/>
            <person name="Zhai J.W."/>
            <person name="Wu S.S."/>
            <person name="Zhou Z."/>
            <person name="Hsiao Y.Y."/>
            <person name="Wu W.L."/>
            <person name="Chen Y.Y."/>
            <person name="Lin Y.F."/>
            <person name="Hsu J.L."/>
            <person name="Li C.Y."/>
            <person name="Wang Z.W."/>
            <person name="Zhao X."/>
            <person name="Zhong W.Y."/>
            <person name="Ma X.K."/>
            <person name="Ma L."/>
            <person name="Huang J."/>
            <person name="Chen G.Z."/>
            <person name="Huang M.Z."/>
            <person name="Huang L."/>
            <person name="Peng D.H."/>
            <person name="Luo Y.B."/>
            <person name="Zou S.Q."/>
            <person name="Chen S.P."/>
            <person name="Lan S."/>
            <person name="Tsai W.C."/>
            <person name="Van de Peer Y."/>
            <person name="Liu Z.J."/>
        </authorList>
    </citation>
    <scope>NUCLEOTIDE SEQUENCE [LARGE SCALE GENOMIC DNA]</scope>
    <source>
        <strain evidence="2">Lor288</strain>
    </source>
</reference>
<dbReference type="Pfam" id="PF14655">
    <property type="entry name" value="RAB3GAP2_N"/>
    <property type="match status" value="1"/>
</dbReference>
<evidence type="ECO:0000313" key="2">
    <source>
        <dbReference type="EMBL" id="KAK8962142.1"/>
    </source>
</evidence>
<dbReference type="PANTHER" id="PTHR12472:SF0">
    <property type="entry name" value="RAB3 GTPASE-ACTIVATING PROTEIN NON-CATALYTIC SUBUNIT"/>
    <property type="match status" value="1"/>
</dbReference>
<dbReference type="EMBL" id="JBBWWR010000008">
    <property type="protein sequence ID" value="KAK8962142.1"/>
    <property type="molecule type" value="Genomic_DNA"/>
</dbReference>
<name>A0ABR2MD88_9ASPA</name>
<feature type="domain" description="Rab3-GAP regulatory subunit N-terminal" evidence="1">
    <location>
        <begin position="29"/>
        <end position="419"/>
    </location>
</feature>